<sequence length="167" mass="18168">MSAQPQVPFSSPLVFWFPSSSSSTLAMSSILTSQGVVLATAMAVSAGTVILLAFRHQKIFSVTQFPLTPLRSPRSCISSEERKREKKKKRVHFAEDVVDPSGDSKEFRKKHGIISSNSSSTSSSSSSPRFKKKSGGGGKVTGMPANRVALYNGILRDRVVHRLAYSY</sequence>
<evidence type="ECO:0000313" key="4">
    <source>
        <dbReference type="Proteomes" id="UP001415857"/>
    </source>
</evidence>
<keyword evidence="4" id="KW-1185">Reference proteome</keyword>
<accession>A0AAP0N8W5</accession>
<keyword evidence="2" id="KW-0472">Membrane</keyword>
<dbReference type="AlphaFoldDB" id="A0AAP0N8W5"/>
<evidence type="ECO:0000313" key="3">
    <source>
        <dbReference type="EMBL" id="KAK9268630.1"/>
    </source>
</evidence>
<protein>
    <submittedName>
        <fullName evidence="3">Uncharacterized protein</fullName>
    </submittedName>
</protein>
<organism evidence="3 4">
    <name type="scientific">Liquidambar formosana</name>
    <name type="common">Formosan gum</name>
    <dbReference type="NCBI Taxonomy" id="63359"/>
    <lineage>
        <taxon>Eukaryota</taxon>
        <taxon>Viridiplantae</taxon>
        <taxon>Streptophyta</taxon>
        <taxon>Embryophyta</taxon>
        <taxon>Tracheophyta</taxon>
        <taxon>Spermatophyta</taxon>
        <taxon>Magnoliopsida</taxon>
        <taxon>eudicotyledons</taxon>
        <taxon>Gunneridae</taxon>
        <taxon>Pentapetalae</taxon>
        <taxon>Saxifragales</taxon>
        <taxon>Altingiaceae</taxon>
        <taxon>Liquidambar</taxon>
    </lineage>
</organism>
<proteinExistence type="predicted"/>
<dbReference type="Proteomes" id="UP001415857">
    <property type="component" value="Unassembled WGS sequence"/>
</dbReference>
<evidence type="ECO:0000256" key="1">
    <source>
        <dbReference type="SAM" id="MobiDB-lite"/>
    </source>
</evidence>
<name>A0AAP0N8W5_LIQFO</name>
<reference evidence="3 4" key="1">
    <citation type="journal article" date="2024" name="Plant J.">
        <title>Genome sequences and population genomics reveal climatic adaptation and genomic divergence between two closely related sweetgum species.</title>
        <authorList>
            <person name="Xu W.Q."/>
            <person name="Ren C.Q."/>
            <person name="Zhang X.Y."/>
            <person name="Comes H.P."/>
            <person name="Liu X.H."/>
            <person name="Li Y.G."/>
            <person name="Kettle C.J."/>
            <person name="Jalonen R."/>
            <person name="Gaisberger H."/>
            <person name="Ma Y.Z."/>
            <person name="Qiu Y.X."/>
        </authorList>
    </citation>
    <scope>NUCLEOTIDE SEQUENCE [LARGE SCALE GENOMIC DNA]</scope>
    <source>
        <strain evidence="3">Hangzhou</strain>
    </source>
</reference>
<feature type="region of interest" description="Disordered" evidence="1">
    <location>
        <begin position="69"/>
        <end position="143"/>
    </location>
</feature>
<gene>
    <name evidence="3" type="ORF">L1049_000387</name>
</gene>
<dbReference type="PANTHER" id="PTHR33564">
    <property type="entry name" value="TRANSMEMBRANE PROTEIN"/>
    <property type="match status" value="1"/>
</dbReference>
<feature type="compositionally biased region" description="Low complexity" evidence="1">
    <location>
        <begin position="115"/>
        <end position="128"/>
    </location>
</feature>
<feature type="transmembrane region" description="Helical" evidence="2">
    <location>
        <begin position="36"/>
        <end position="54"/>
    </location>
</feature>
<evidence type="ECO:0000256" key="2">
    <source>
        <dbReference type="SAM" id="Phobius"/>
    </source>
</evidence>
<comment type="caution">
    <text evidence="3">The sequence shown here is derived from an EMBL/GenBank/DDBJ whole genome shotgun (WGS) entry which is preliminary data.</text>
</comment>
<dbReference type="PANTHER" id="PTHR33564:SF11">
    <property type="entry name" value="OS06G0604600 PROTEIN"/>
    <property type="match status" value="1"/>
</dbReference>
<keyword evidence="2" id="KW-0812">Transmembrane</keyword>
<keyword evidence="2" id="KW-1133">Transmembrane helix</keyword>
<dbReference type="EMBL" id="JBBPBK010000015">
    <property type="protein sequence ID" value="KAK9268630.1"/>
    <property type="molecule type" value="Genomic_DNA"/>
</dbReference>